<comment type="caution">
    <text evidence="2">The sequence shown here is derived from an EMBL/GenBank/DDBJ whole genome shotgun (WGS) entry which is preliminary data.</text>
</comment>
<keyword evidence="1" id="KW-0175">Coiled coil</keyword>
<evidence type="ECO:0000256" key="1">
    <source>
        <dbReference type="SAM" id="Coils"/>
    </source>
</evidence>
<feature type="coiled-coil region" evidence="1">
    <location>
        <begin position="8"/>
        <end position="35"/>
    </location>
</feature>
<reference evidence="2 3" key="1">
    <citation type="submission" date="2020-02" db="EMBL/GenBank/DDBJ databases">
        <title>Draft genome sequence of Haematococcus lacustris strain NIES-144.</title>
        <authorList>
            <person name="Morimoto D."/>
            <person name="Nakagawa S."/>
            <person name="Yoshida T."/>
            <person name="Sawayama S."/>
        </authorList>
    </citation>
    <scope>NUCLEOTIDE SEQUENCE [LARGE SCALE GENOMIC DNA]</scope>
    <source>
        <strain evidence="2 3">NIES-144</strain>
    </source>
</reference>
<proteinExistence type="predicted"/>
<dbReference type="EMBL" id="BLLF01000335">
    <property type="protein sequence ID" value="GFH10669.1"/>
    <property type="molecule type" value="Genomic_DNA"/>
</dbReference>
<evidence type="ECO:0000313" key="2">
    <source>
        <dbReference type="EMBL" id="GFH10669.1"/>
    </source>
</evidence>
<accession>A0A699YW03</accession>
<evidence type="ECO:0000313" key="3">
    <source>
        <dbReference type="Proteomes" id="UP000485058"/>
    </source>
</evidence>
<feature type="coiled-coil region" evidence="1">
    <location>
        <begin position="79"/>
        <end position="106"/>
    </location>
</feature>
<keyword evidence="3" id="KW-1185">Reference proteome</keyword>
<gene>
    <name evidence="2" type="ORF">HaLaN_06025</name>
</gene>
<protein>
    <submittedName>
        <fullName evidence="2">Uncharacterized protein</fullName>
    </submittedName>
</protein>
<dbReference type="Proteomes" id="UP000485058">
    <property type="component" value="Unassembled WGS sequence"/>
</dbReference>
<organism evidence="2 3">
    <name type="scientific">Haematococcus lacustris</name>
    <name type="common">Green alga</name>
    <name type="synonym">Haematococcus pluvialis</name>
    <dbReference type="NCBI Taxonomy" id="44745"/>
    <lineage>
        <taxon>Eukaryota</taxon>
        <taxon>Viridiplantae</taxon>
        <taxon>Chlorophyta</taxon>
        <taxon>core chlorophytes</taxon>
        <taxon>Chlorophyceae</taxon>
        <taxon>CS clade</taxon>
        <taxon>Chlamydomonadales</taxon>
        <taxon>Haematococcaceae</taxon>
        <taxon>Haematococcus</taxon>
    </lineage>
</organism>
<name>A0A699YW03_HAELA</name>
<feature type="coiled-coil region" evidence="1">
    <location>
        <begin position="135"/>
        <end position="205"/>
    </location>
</feature>
<sequence length="243" mass="26488">MQAVLTQLHDTQALLQQAQADRRHQEQEVARSLAESSRLGAELDKTCKELGRLKDWMEVVKKVDADKLKEEQERRMQDKLTAAAEVAGIEKRLAALQAEHQLVTQQLQAKAHEADGLNKQLLLAQLLGKDQQKHLATLAAEKAAVERQRDDATASAAQAQAQLQQASLAAVQQGSRSALTAAQLREEASSERARLVSAADEARRDAAVQKTLAEGWARDLRELQVWVLGVGSAVQGQGEGGEV</sequence>
<dbReference type="AlphaFoldDB" id="A0A699YW03"/>